<gene>
    <name evidence="3" type="ORF">SANBI_000216</name>
</gene>
<feature type="region of interest" description="Disordered" evidence="1">
    <location>
        <begin position="1"/>
        <end position="21"/>
    </location>
</feature>
<evidence type="ECO:0000313" key="4">
    <source>
        <dbReference type="Proteomes" id="UP001304340"/>
    </source>
</evidence>
<organism evidence="3 4">
    <name type="scientific">Sanguibacter biliveldensis</name>
    <dbReference type="NCBI Taxonomy" id="3030830"/>
    <lineage>
        <taxon>Bacteria</taxon>
        <taxon>Bacillati</taxon>
        <taxon>Actinomycetota</taxon>
        <taxon>Actinomycetes</taxon>
        <taxon>Micrococcales</taxon>
        <taxon>Sanguibacteraceae</taxon>
        <taxon>Sanguibacter</taxon>
    </lineage>
</organism>
<keyword evidence="2" id="KW-0812">Transmembrane</keyword>
<dbReference type="KEGG" id="sbil:SANBI_000216"/>
<keyword evidence="4" id="KW-1185">Reference proteome</keyword>
<name>A0AAF0Z4T7_9MICO</name>
<dbReference type="Proteomes" id="UP001304340">
    <property type="component" value="Chromosome"/>
</dbReference>
<dbReference type="AlphaFoldDB" id="A0AAF0Z4T7"/>
<evidence type="ECO:0000313" key="3">
    <source>
        <dbReference type="EMBL" id="WPF82605.1"/>
    </source>
</evidence>
<reference evidence="4" key="1">
    <citation type="submission" date="2023-11" db="EMBL/GenBank/DDBJ databases">
        <authorList>
            <person name="Helweg L.P."/>
            <person name="Kiel A."/>
            <person name="Hitz F."/>
            <person name="Ruckert-Reed C."/>
            <person name="Busche T."/>
            <person name="Kaltschmidt B."/>
            <person name="Kaltschmidt C."/>
        </authorList>
    </citation>
    <scope>NUCLEOTIDE SEQUENCE [LARGE SCALE GENOMIC DNA]</scope>
    <source>
        <strain evidence="4">4.1</strain>
    </source>
</reference>
<proteinExistence type="predicted"/>
<keyword evidence="2" id="KW-1133">Transmembrane helix</keyword>
<accession>A0AAF0Z4T7</accession>
<protein>
    <submittedName>
        <fullName evidence="3">Uncharacterized protein</fullName>
    </submittedName>
</protein>
<evidence type="ECO:0000256" key="1">
    <source>
        <dbReference type="SAM" id="MobiDB-lite"/>
    </source>
</evidence>
<keyword evidence="2" id="KW-0472">Membrane</keyword>
<evidence type="ECO:0000256" key="2">
    <source>
        <dbReference type="SAM" id="Phobius"/>
    </source>
</evidence>
<dbReference type="RefSeq" id="WP_319158126.1">
    <property type="nucleotide sequence ID" value="NZ_CP138359.1"/>
</dbReference>
<dbReference type="EMBL" id="CP138359">
    <property type="protein sequence ID" value="WPF82605.1"/>
    <property type="molecule type" value="Genomic_DNA"/>
</dbReference>
<sequence length="186" mass="19794">MDLRPPPALGPLRPAGRPGPPGPWRLAGRTLAVLAVVAVLGVIVNIRPIFFAYLERQSERAMADIDAAIERDRAENLTLGKDLAGVIVGSHLDYETGNHGLYHSDYHAPSGQAPEGCADGTPCVVVTVLSVRPCDQIEVRFWVNPEPGTRTAEPVEIEDVPAGVPTEVGLATDDLDVTSSPDAWCS</sequence>
<feature type="transmembrane region" description="Helical" evidence="2">
    <location>
        <begin position="31"/>
        <end position="54"/>
    </location>
</feature>